<evidence type="ECO:0000313" key="1">
    <source>
        <dbReference type="EMBL" id="OHV96225.1"/>
    </source>
</evidence>
<comment type="caution">
    <text evidence="1">The sequence shown here is derived from an EMBL/GenBank/DDBJ whole genome shotgun (WGS) entry which is preliminary data.</text>
</comment>
<dbReference type="EMBL" id="LFKP01000008">
    <property type="protein sequence ID" value="OHV96225.1"/>
    <property type="molecule type" value="Genomic_DNA"/>
</dbReference>
<dbReference type="Proteomes" id="UP000179840">
    <property type="component" value="Unassembled WGS sequence"/>
</dbReference>
<reference evidence="1 2" key="1">
    <citation type="submission" date="2015-06" db="EMBL/GenBank/DDBJ databases">
        <title>Draft genome sequencing of a biphenyl-degrading bacterium, Janthinobacterium lividum MEG1.</title>
        <authorList>
            <person name="Shimodaira J."/>
            <person name="Hatta T."/>
        </authorList>
    </citation>
    <scope>NUCLEOTIDE SEQUENCE [LARGE SCALE GENOMIC DNA]</scope>
    <source>
        <strain evidence="1 2">MEG1</strain>
    </source>
</reference>
<evidence type="ECO:0000313" key="2">
    <source>
        <dbReference type="Proteomes" id="UP000179840"/>
    </source>
</evidence>
<gene>
    <name evidence="1" type="ORF">AKG95_15645</name>
</gene>
<dbReference type="RefSeq" id="WP_071077721.1">
    <property type="nucleotide sequence ID" value="NZ_LFKP01000008.1"/>
</dbReference>
<protein>
    <submittedName>
        <fullName evidence="1">Uncharacterized protein</fullName>
    </submittedName>
</protein>
<sequence length="92" mass="10288">MQLCAAIINIKQTQLAVVRVEPEHTWPGTGPAALVHAQLFFPTLPILLLAPRIGGFSRSYATFDIEPLISQINANEIKWQAYRRPPPPELPF</sequence>
<organism evidence="1 2">
    <name type="scientific">Janthinobacterium lividum</name>
    <dbReference type="NCBI Taxonomy" id="29581"/>
    <lineage>
        <taxon>Bacteria</taxon>
        <taxon>Pseudomonadati</taxon>
        <taxon>Pseudomonadota</taxon>
        <taxon>Betaproteobacteria</taxon>
        <taxon>Burkholderiales</taxon>
        <taxon>Oxalobacteraceae</taxon>
        <taxon>Janthinobacterium</taxon>
    </lineage>
</organism>
<dbReference type="AlphaFoldDB" id="A0A1S1U745"/>
<accession>A0A1S1U745</accession>
<proteinExistence type="predicted"/>
<name>A0A1S1U745_9BURK</name>